<evidence type="ECO:0000313" key="2">
    <source>
        <dbReference type="Proteomes" id="UP001054252"/>
    </source>
</evidence>
<reference evidence="1 2" key="1">
    <citation type="journal article" date="2021" name="Commun. Biol.">
        <title>The genome of Shorea leprosula (Dipterocarpaceae) highlights the ecological relevance of drought in aseasonal tropical rainforests.</title>
        <authorList>
            <person name="Ng K.K.S."/>
            <person name="Kobayashi M.J."/>
            <person name="Fawcett J.A."/>
            <person name="Hatakeyama M."/>
            <person name="Paape T."/>
            <person name="Ng C.H."/>
            <person name="Ang C.C."/>
            <person name="Tnah L.H."/>
            <person name="Lee C.T."/>
            <person name="Nishiyama T."/>
            <person name="Sese J."/>
            <person name="O'Brien M.J."/>
            <person name="Copetti D."/>
            <person name="Mohd Noor M.I."/>
            <person name="Ong R.C."/>
            <person name="Putra M."/>
            <person name="Sireger I.Z."/>
            <person name="Indrioko S."/>
            <person name="Kosugi Y."/>
            <person name="Izuno A."/>
            <person name="Isagi Y."/>
            <person name="Lee S.L."/>
            <person name="Shimizu K.K."/>
        </authorList>
    </citation>
    <scope>NUCLEOTIDE SEQUENCE [LARGE SCALE GENOMIC DNA]</scope>
    <source>
        <strain evidence="1">214</strain>
    </source>
</reference>
<dbReference type="Proteomes" id="UP001054252">
    <property type="component" value="Unassembled WGS sequence"/>
</dbReference>
<gene>
    <name evidence="1" type="ORF">SLEP1_g22244</name>
</gene>
<accession>A0AAV5JJ41</accession>
<name>A0AAV5JJ41_9ROSI</name>
<proteinExistence type="predicted"/>
<dbReference type="EMBL" id="BPVZ01000033">
    <property type="protein sequence ID" value="GKV10946.1"/>
    <property type="molecule type" value="Genomic_DNA"/>
</dbReference>
<protein>
    <submittedName>
        <fullName evidence="1">Uncharacterized protein</fullName>
    </submittedName>
</protein>
<organism evidence="1 2">
    <name type="scientific">Rubroshorea leprosula</name>
    <dbReference type="NCBI Taxonomy" id="152421"/>
    <lineage>
        <taxon>Eukaryota</taxon>
        <taxon>Viridiplantae</taxon>
        <taxon>Streptophyta</taxon>
        <taxon>Embryophyta</taxon>
        <taxon>Tracheophyta</taxon>
        <taxon>Spermatophyta</taxon>
        <taxon>Magnoliopsida</taxon>
        <taxon>eudicotyledons</taxon>
        <taxon>Gunneridae</taxon>
        <taxon>Pentapetalae</taxon>
        <taxon>rosids</taxon>
        <taxon>malvids</taxon>
        <taxon>Malvales</taxon>
        <taxon>Dipterocarpaceae</taxon>
        <taxon>Rubroshorea</taxon>
    </lineage>
</organism>
<comment type="caution">
    <text evidence="1">The sequence shown here is derived from an EMBL/GenBank/DDBJ whole genome shotgun (WGS) entry which is preliminary data.</text>
</comment>
<dbReference type="AlphaFoldDB" id="A0AAV5JJ41"/>
<keyword evidence="2" id="KW-1185">Reference proteome</keyword>
<sequence length="76" mass="8661">MIGNRKESIEEYEAILTTYHPSSTCFRWSFLPLMDLLACPHSSSVVNKAPLIFPHSPLKTVQLREEKIGVSLDQKM</sequence>
<evidence type="ECO:0000313" key="1">
    <source>
        <dbReference type="EMBL" id="GKV10946.1"/>
    </source>
</evidence>